<protein>
    <recommendedName>
        <fullName evidence="3">Aminoglycoside phosphotransferase domain-containing protein</fullName>
    </recommendedName>
</protein>
<dbReference type="InterPro" id="IPR011009">
    <property type="entry name" value="Kinase-like_dom_sf"/>
</dbReference>
<name>A0A1J7IXL0_9PEZI</name>
<dbReference type="InParanoid" id="A0A1J7IXL0"/>
<accession>A0A1J7IXL0</accession>
<dbReference type="SUPFAM" id="SSF56112">
    <property type="entry name" value="Protein kinase-like (PK-like)"/>
    <property type="match status" value="1"/>
</dbReference>
<keyword evidence="2" id="KW-1185">Reference proteome</keyword>
<dbReference type="Proteomes" id="UP000182658">
    <property type="component" value="Unassembled WGS sequence"/>
</dbReference>
<organism evidence="1 2">
    <name type="scientific">Coniochaeta ligniaria NRRL 30616</name>
    <dbReference type="NCBI Taxonomy" id="1408157"/>
    <lineage>
        <taxon>Eukaryota</taxon>
        <taxon>Fungi</taxon>
        <taxon>Dikarya</taxon>
        <taxon>Ascomycota</taxon>
        <taxon>Pezizomycotina</taxon>
        <taxon>Sordariomycetes</taxon>
        <taxon>Sordariomycetidae</taxon>
        <taxon>Coniochaetales</taxon>
        <taxon>Coniochaetaceae</taxon>
        <taxon>Coniochaeta</taxon>
    </lineage>
</organism>
<dbReference type="OrthoDB" id="2942798at2759"/>
<dbReference type="AlphaFoldDB" id="A0A1J7IXL0"/>
<evidence type="ECO:0000313" key="2">
    <source>
        <dbReference type="Proteomes" id="UP000182658"/>
    </source>
</evidence>
<reference evidence="1 2" key="1">
    <citation type="submission" date="2016-10" db="EMBL/GenBank/DDBJ databases">
        <title>Draft genome sequence of Coniochaeta ligniaria NRRL30616, a lignocellulolytic fungus for bioabatement of inhibitors in plant biomass hydrolysates.</title>
        <authorList>
            <consortium name="DOE Joint Genome Institute"/>
            <person name="Jimenez D.J."/>
            <person name="Hector R.E."/>
            <person name="Riley R."/>
            <person name="Sun H."/>
            <person name="Grigoriev I.V."/>
            <person name="Van Elsas J.D."/>
            <person name="Nichols N.N."/>
        </authorList>
    </citation>
    <scope>NUCLEOTIDE SEQUENCE [LARGE SCALE GENOMIC DNA]</scope>
    <source>
        <strain evidence="1 2">NRRL 30616</strain>
    </source>
</reference>
<dbReference type="EMBL" id="KV875095">
    <property type="protein sequence ID" value="OIW31923.1"/>
    <property type="molecule type" value="Genomic_DNA"/>
</dbReference>
<proteinExistence type="predicted"/>
<sequence length="274" mass="31269">MSLKTCDQYDSQVLARQYKFRLGWSTVHGSAEPITSIIDDDPVWGPERKIWHHVLRLSVHHGILTTIIRWLRERLPSALQRRISKWFPGAFLPDTVIVKTLKPDWDEEFDTEISMYGRLKPIQGVVVPVFYGETQVDDGDGGTRAMLLSDVGGKQLAVVSCGDYEADDLRGMLKTAIGAIYRLGVSPCDANLVNCHVVAGNRIMIVDHEQDEELDDEKSHHVEELIEAKVDSIMERYWSVQQSTEEMDHEAERRANDEWRARYGHIVLGCRARD</sequence>
<evidence type="ECO:0008006" key="3">
    <source>
        <dbReference type="Google" id="ProtNLM"/>
    </source>
</evidence>
<evidence type="ECO:0000313" key="1">
    <source>
        <dbReference type="EMBL" id="OIW31923.1"/>
    </source>
</evidence>
<gene>
    <name evidence="1" type="ORF">CONLIGDRAFT_667740</name>
</gene>